<evidence type="ECO:0000256" key="3">
    <source>
        <dbReference type="SAM" id="Phobius"/>
    </source>
</evidence>
<keyword evidence="3" id="KW-0812">Transmembrane</keyword>
<feature type="transmembrane region" description="Helical" evidence="3">
    <location>
        <begin position="6"/>
        <end position="28"/>
    </location>
</feature>
<evidence type="ECO:0000256" key="1">
    <source>
        <dbReference type="ARBA" id="ARBA00012528"/>
    </source>
</evidence>
<keyword evidence="6" id="KW-1185">Reference proteome</keyword>
<evidence type="ECO:0000259" key="4">
    <source>
        <dbReference type="PROSITE" id="PS50887"/>
    </source>
</evidence>
<feature type="transmembrane region" description="Helical" evidence="3">
    <location>
        <begin position="151"/>
        <end position="170"/>
    </location>
</feature>
<keyword evidence="3" id="KW-1133">Transmembrane helix</keyword>
<dbReference type="Gene3D" id="3.30.70.270">
    <property type="match status" value="1"/>
</dbReference>
<dbReference type="Pfam" id="PF00990">
    <property type="entry name" value="GGDEF"/>
    <property type="match status" value="1"/>
</dbReference>
<dbReference type="SMART" id="SM00267">
    <property type="entry name" value="GGDEF"/>
    <property type="match status" value="1"/>
</dbReference>
<feature type="domain" description="GGDEF" evidence="4">
    <location>
        <begin position="250"/>
        <end position="382"/>
    </location>
</feature>
<dbReference type="InterPro" id="IPR029787">
    <property type="entry name" value="Nucleotide_cyclase"/>
</dbReference>
<dbReference type="PANTHER" id="PTHR45138:SF9">
    <property type="entry name" value="DIGUANYLATE CYCLASE DGCM-RELATED"/>
    <property type="match status" value="1"/>
</dbReference>
<dbReference type="EMBL" id="JACONT010000040">
    <property type="protein sequence ID" value="MBC3943119.1"/>
    <property type="molecule type" value="Genomic_DNA"/>
</dbReference>
<feature type="transmembrane region" description="Helical" evidence="3">
    <location>
        <begin position="190"/>
        <end position="209"/>
    </location>
</feature>
<keyword evidence="3" id="KW-0472">Membrane</keyword>
<reference evidence="5 6" key="1">
    <citation type="submission" date="2020-08" db="EMBL/GenBank/DDBJ databases">
        <title>Putative novel bacterial strains isolated from necrotic wheat leaf tissues caused by Xanthomonas translucens.</title>
        <authorList>
            <person name="Tambong J.T."/>
        </authorList>
    </citation>
    <scope>NUCLEOTIDE SEQUENCE [LARGE SCALE GENOMIC DNA]</scope>
    <source>
        <strain evidence="6">DOAB 1063</strain>
    </source>
</reference>
<proteinExistence type="predicted"/>
<feature type="transmembrane region" description="Helical" evidence="3">
    <location>
        <begin position="67"/>
        <end position="86"/>
    </location>
</feature>
<dbReference type="PROSITE" id="PS50887">
    <property type="entry name" value="GGDEF"/>
    <property type="match status" value="1"/>
</dbReference>
<dbReference type="Proteomes" id="UP000597613">
    <property type="component" value="Unassembled WGS sequence"/>
</dbReference>
<dbReference type="RefSeq" id="WP_187504726.1">
    <property type="nucleotide sequence ID" value="NZ_CP162536.1"/>
</dbReference>
<name>A0ABR7ARL9_9SPHN</name>
<feature type="transmembrane region" description="Helical" evidence="3">
    <location>
        <begin position="35"/>
        <end position="55"/>
    </location>
</feature>
<accession>A0ABR7ARL9</accession>
<comment type="catalytic activity">
    <reaction evidence="2">
        <text>2 GTP = 3',3'-c-di-GMP + 2 diphosphate</text>
        <dbReference type="Rhea" id="RHEA:24898"/>
        <dbReference type="ChEBI" id="CHEBI:33019"/>
        <dbReference type="ChEBI" id="CHEBI:37565"/>
        <dbReference type="ChEBI" id="CHEBI:58805"/>
        <dbReference type="EC" id="2.7.7.65"/>
    </reaction>
</comment>
<sequence>MALDLTTLYVIAALGMLVAGFVHLVTVATGRFGSWAALWGAGHLVVGFGTMMAVLNDSIGVAWAPNAGNPAAAIGYALIAGAVLRFARPEARLAPLLGIAAVLAAPLIVSDDPAYFHFRVAYLSTVRAGFDIVVVIAAVRLARRESLQTGWIVAALFAVTVPMFLGRAWLACGDHIGTRLTGVHDDLAAWLAAGQIAFIIFRAFALLILQAERGQNALRDQLERDWLTGALNRAGLDRIAGTLTGRHAPHRIAVMMLDVDRFKTLNDAQGHAAGDAALRTLADIAHETLGKHGHLVRCGGDEFLGLLPDVPADEAGAIANRIASQFARTMTQYCPSDFAPSVSIGLIEDHARQPLADLIARADQAMYRAKGDRRRSSEAYSRAA</sequence>
<dbReference type="EC" id="2.7.7.65" evidence="1"/>
<protein>
    <recommendedName>
        <fullName evidence="1">diguanylate cyclase</fullName>
        <ecNumber evidence="1">2.7.7.65</ecNumber>
    </recommendedName>
</protein>
<evidence type="ECO:0000256" key="2">
    <source>
        <dbReference type="ARBA" id="ARBA00034247"/>
    </source>
</evidence>
<organism evidence="5 6">
    <name type="scientific">Sphingomonas albertensis</name>
    <dbReference type="NCBI Taxonomy" id="2762591"/>
    <lineage>
        <taxon>Bacteria</taxon>
        <taxon>Pseudomonadati</taxon>
        <taxon>Pseudomonadota</taxon>
        <taxon>Alphaproteobacteria</taxon>
        <taxon>Sphingomonadales</taxon>
        <taxon>Sphingomonadaceae</taxon>
        <taxon>Sphingomonas</taxon>
    </lineage>
</organism>
<comment type="caution">
    <text evidence="5">The sequence shown here is derived from an EMBL/GenBank/DDBJ whole genome shotgun (WGS) entry which is preliminary data.</text>
</comment>
<evidence type="ECO:0000313" key="5">
    <source>
        <dbReference type="EMBL" id="MBC3943119.1"/>
    </source>
</evidence>
<dbReference type="PANTHER" id="PTHR45138">
    <property type="entry name" value="REGULATORY COMPONENTS OF SENSORY TRANSDUCTION SYSTEM"/>
    <property type="match status" value="1"/>
</dbReference>
<evidence type="ECO:0000313" key="6">
    <source>
        <dbReference type="Proteomes" id="UP000597613"/>
    </source>
</evidence>
<dbReference type="SUPFAM" id="SSF55073">
    <property type="entry name" value="Nucleotide cyclase"/>
    <property type="match status" value="1"/>
</dbReference>
<dbReference type="InterPro" id="IPR043128">
    <property type="entry name" value="Rev_trsase/Diguanyl_cyclase"/>
</dbReference>
<dbReference type="InterPro" id="IPR000160">
    <property type="entry name" value="GGDEF_dom"/>
</dbReference>
<dbReference type="InterPro" id="IPR050469">
    <property type="entry name" value="Diguanylate_Cyclase"/>
</dbReference>
<gene>
    <name evidence="5" type="ORF">H8S47_15700</name>
</gene>
<dbReference type="CDD" id="cd01949">
    <property type="entry name" value="GGDEF"/>
    <property type="match status" value="1"/>
</dbReference>
<feature type="transmembrane region" description="Helical" evidence="3">
    <location>
        <begin position="93"/>
        <end position="109"/>
    </location>
</feature>
<feature type="transmembrane region" description="Helical" evidence="3">
    <location>
        <begin position="121"/>
        <end position="139"/>
    </location>
</feature>
<dbReference type="NCBIfam" id="TIGR00254">
    <property type="entry name" value="GGDEF"/>
    <property type="match status" value="1"/>
</dbReference>